<dbReference type="AlphaFoldDB" id="A0AAW4PWQ7"/>
<evidence type="ECO:0000256" key="1">
    <source>
        <dbReference type="SAM" id="MobiDB-lite"/>
    </source>
</evidence>
<sequence length="865" mass="93210">MSEAGIEVRTTDVAGAAGRVELDGRPLTELSAALTKQASFQRELLAALEGAVETTATALADDLVGADVTALATSVAGGQPTHIYSSLAGQAAVDQHHTRATFLRVTQQLGQRTQLSIQSDTEDIWTSYPRVFATVEATPTIGVEITAEFLDQDAAQRRDICRWLAELASGCEVLIVGSPIDVERLAQLHGHDLPAEFSDWTNAGRTQDTPIEEAVATAATQLDPDGRGVQILRDLAAEPAEMLSYDELQAQHDVTVGRISDLVGRLQELDLLQKTGSRGNMRIELSPAGSAFLDHLDLEVGVQQELDAKFSEARQSHDRPCNHAGKRGAPSSAGPYRTRYLSRPQHVAAAALATDGGVTVAEEDVTAGQTADDEADEAHVRYVSYEDDADEAVVAVRATSALQYITSVAIGLASPRLIDRTLPTDRLEDLDLSPELLRGARCIGALSDEAADDPETFRDALVEWGEELADLTTDLSNQQYEDRDGLRSTIMRSAHGLAGTMVHLLDVAGVDVVRELRIPEHIDDRRLAAIAETISLAATIQSHYSKHALYRKLFETRDEKLSQTLSVTVDAADPLGSYIGGLVIRGRRATRLGYHVQGHLARRTPRDDAPEIAVDVPVATAGREHYTAALNRMLNPKHIHTTRDAVTLCRALTDSVHATCDAVHWLDSEDRPRDIGLDEVRVSLANLDPARILPNCPPTVSKVVSVMLRTAGTLSKSELADAADVSTRSVGRHLDALEALDLVRQTDDGLRLALPIDSSERGDVCPSPVSDTTAAPQDNLFDIAMALVDDTSRLVDPDQPLGAAFQWPVDLDALRRHCPQLQPWVDVAMALTDSIESEAETVRVGATVRQTSLQASATGGATVDD</sequence>
<dbReference type="EMBL" id="RKLR01000019">
    <property type="protein sequence ID" value="MBX0325751.1"/>
    <property type="molecule type" value="Genomic_DNA"/>
</dbReference>
<dbReference type="InterPro" id="IPR036388">
    <property type="entry name" value="WH-like_DNA-bd_sf"/>
</dbReference>
<reference evidence="2 3" key="1">
    <citation type="submission" date="2021-06" db="EMBL/GenBank/DDBJ databases">
        <title>Halomicroarcula sp. a new haloarchaeum isolated from saline soil.</title>
        <authorList>
            <person name="Duran-Viseras A."/>
            <person name="Sanchez-Porro C."/>
            <person name="Ventosa A."/>
        </authorList>
    </citation>
    <scope>NUCLEOTIDE SEQUENCE [LARGE SCALE GENOMIC DNA]</scope>
    <source>
        <strain evidence="2 3">F13</strain>
    </source>
</reference>
<evidence type="ECO:0000313" key="2">
    <source>
        <dbReference type="EMBL" id="MBX0325751.1"/>
    </source>
</evidence>
<name>A0AAW4PWQ7_9EURY</name>
<comment type="caution">
    <text evidence="2">The sequence shown here is derived from an EMBL/GenBank/DDBJ whole genome shotgun (WGS) entry which is preliminary data.</text>
</comment>
<keyword evidence="3" id="KW-1185">Reference proteome</keyword>
<dbReference type="RefSeq" id="WP_220620612.1">
    <property type="nucleotide sequence ID" value="NZ_RKLR01000019.1"/>
</dbReference>
<dbReference type="InterPro" id="IPR036390">
    <property type="entry name" value="WH_DNA-bd_sf"/>
</dbReference>
<proteinExistence type="predicted"/>
<gene>
    <name evidence="2" type="ORF">EGH21_22295</name>
</gene>
<dbReference type="Proteomes" id="UP001430377">
    <property type="component" value="Unassembled WGS sequence"/>
</dbReference>
<accession>A0AAW4PWQ7</accession>
<dbReference type="SUPFAM" id="SSF46785">
    <property type="entry name" value="Winged helix' DNA-binding domain"/>
    <property type="match status" value="1"/>
</dbReference>
<protein>
    <submittedName>
        <fullName evidence="2">Uncharacterized protein</fullName>
    </submittedName>
</protein>
<organism evidence="2 3">
    <name type="scientific">Haloarcula rubra</name>
    <dbReference type="NCBI Taxonomy" id="2487747"/>
    <lineage>
        <taxon>Archaea</taxon>
        <taxon>Methanobacteriati</taxon>
        <taxon>Methanobacteriota</taxon>
        <taxon>Stenosarchaea group</taxon>
        <taxon>Halobacteria</taxon>
        <taxon>Halobacteriales</taxon>
        <taxon>Haloarculaceae</taxon>
        <taxon>Haloarcula</taxon>
    </lineage>
</organism>
<dbReference type="Gene3D" id="1.10.10.10">
    <property type="entry name" value="Winged helix-like DNA-binding domain superfamily/Winged helix DNA-binding domain"/>
    <property type="match status" value="1"/>
</dbReference>
<evidence type="ECO:0000313" key="3">
    <source>
        <dbReference type="Proteomes" id="UP001430377"/>
    </source>
</evidence>
<feature type="region of interest" description="Disordered" evidence="1">
    <location>
        <begin position="313"/>
        <end position="335"/>
    </location>
</feature>